<evidence type="ECO:0000256" key="6">
    <source>
        <dbReference type="ARBA" id="ARBA00022853"/>
    </source>
</evidence>
<dbReference type="GO" id="GO:0033186">
    <property type="term" value="C:CAF-1 complex"/>
    <property type="evidence" value="ECO:0007669"/>
    <property type="project" value="TreeGrafter"/>
</dbReference>
<feature type="compositionally biased region" description="Low complexity" evidence="10">
    <location>
        <begin position="499"/>
        <end position="517"/>
    </location>
</feature>
<dbReference type="GO" id="GO:0005634">
    <property type="term" value="C:nucleus"/>
    <property type="evidence" value="ECO:0007669"/>
    <property type="project" value="UniProtKB-SubCell"/>
</dbReference>
<comment type="subcellular location">
    <subcellularLocation>
        <location evidence="1">Nucleus</location>
    </subcellularLocation>
</comment>
<evidence type="ECO:0000256" key="2">
    <source>
        <dbReference type="ARBA" id="ARBA00007306"/>
    </source>
</evidence>
<dbReference type="Proteomes" id="UP000070412">
    <property type="component" value="Unassembled WGS sequence"/>
</dbReference>
<dbReference type="InterPro" id="IPR045145">
    <property type="entry name" value="PTHR15271"/>
</dbReference>
<dbReference type="InterPro" id="IPR019775">
    <property type="entry name" value="WD40_repeat_CS"/>
</dbReference>
<accession>A0A834VAG3</accession>
<keyword evidence="7" id="KW-0234">DNA repair</keyword>
<dbReference type="OrthoDB" id="71227at2759"/>
<dbReference type="GO" id="GO:0006334">
    <property type="term" value="P:nucleosome assembly"/>
    <property type="evidence" value="ECO:0007669"/>
    <property type="project" value="TreeGrafter"/>
</dbReference>
<keyword evidence="14" id="KW-1185">Reference proteome</keyword>
<dbReference type="PROSITE" id="PS50294">
    <property type="entry name" value="WD_REPEATS_REGION"/>
    <property type="match status" value="2"/>
</dbReference>
<evidence type="ECO:0000256" key="8">
    <source>
        <dbReference type="ARBA" id="ARBA00023242"/>
    </source>
</evidence>
<reference evidence="14" key="1">
    <citation type="journal article" date="2020" name="PLoS Negl. Trop. Dis.">
        <title>High-quality nuclear genome for Sarcoptes scabiei-A critical resource for a neglected parasite.</title>
        <authorList>
            <person name="Korhonen P.K."/>
            <person name="Gasser R.B."/>
            <person name="Ma G."/>
            <person name="Wang T."/>
            <person name="Stroehlein A.J."/>
            <person name="Young N.D."/>
            <person name="Ang C.S."/>
            <person name="Fernando D.D."/>
            <person name="Lu H.C."/>
            <person name="Taylor S."/>
            <person name="Reynolds S.L."/>
            <person name="Mofiz E."/>
            <person name="Najaraj S.H."/>
            <person name="Gowda H."/>
            <person name="Madugundu A."/>
            <person name="Renuse S."/>
            <person name="Holt D."/>
            <person name="Pandey A."/>
            <person name="Papenfuss A.T."/>
            <person name="Fischer K."/>
        </authorList>
    </citation>
    <scope>NUCLEOTIDE SEQUENCE [LARGE SCALE GENOMIC DNA]</scope>
</reference>
<evidence type="ECO:0000256" key="1">
    <source>
        <dbReference type="ARBA" id="ARBA00004123"/>
    </source>
</evidence>
<dbReference type="PANTHER" id="PTHR15271">
    <property type="entry name" value="CHROMATIN ASSEMBLY FACTOR 1 SUBUNIT B"/>
    <property type="match status" value="1"/>
</dbReference>
<feature type="repeat" description="WD" evidence="9">
    <location>
        <begin position="161"/>
        <end position="202"/>
    </location>
</feature>
<dbReference type="InterPro" id="IPR015943">
    <property type="entry name" value="WD40/YVTN_repeat-like_dom_sf"/>
</dbReference>
<evidence type="ECO:0000256" key="4">
    <source>
        <dbReference type="ARBA" id="ARBA00022737"/>
    </source>
</evidence>
<sequence length="585" mass="65854">MKVHTPQISWHGRQPILSADIQNRILRNDNSLVNYRLATGGNDSHVIIWKLSLDSNDPLSKVHVECLAELTKHQRSVNVVRFSPNQNENLLASGDDDSLIFIWKYIESDETSSATLKSKLIDLNEESNRDQAKDETRKSGSENFIDSDIITIETWKTHKILRGHSQDVSDLCWSHDGQHLVSGSVDNNVFVWDVQKGCKLHRVAKEHSNYVQGVSWDPLNKFIASLSADRNMIIFKSKNGKTLHKISRMSLPSKTILTNGSNRSEQQQSSTKLFYDQTMMSFFRRLSFSPGGEILLAPSGIIELENEKFLNVVHIFERKSLNRPSFYLPTSKFSVAVKCCPKLFELFPDEDNLLDIPYRIVFAVATENSVLFYDSQNLLPFAYVSQLHYLRLTDISWSPDSRMLMITSTDGFSSFVIFDANELGNEYHGPMMNFEESDAMLLSAKTSNKSSNSSNSCTNESGSINKFTPSPVVNEKEKSKLSSISSSKIMEFFRKSTNSPTESKSESLTSESSPRSTKLSKSNQNIKVGRRVSLITLFDPKKSQTSSNTSGVDVSPESKMDIESLPTLPTGIKRKQSDDSITEEC</sequence>
<dbReference type="SUPFAM" id="SSF82171">
    <property type="entry name" value="DPP6 N-terminal domain-like"/>
    <property type="match status" value="1"/>
</dbReference>
<evidence type="ECO:0000313" key="12">
    <source>
        <dbReference type="EMBL" id="KAF7488024.1"/>
    </source>
</evidence>
<evidence type="ECO:0000313" key="13">
    <source>
        <dbReference type="EnsemblMetazoa" id="KAF7488024.1"/>
    </source>
</evidence>
<dbReference type="Pfam" id="PF24105">
    <property type="entry name" value="Beta-prop_CAF1B_HIR1"/>
    <property type="match status" value="2"/>
</dbReference>
<dbReference type="InterPro" id="IPR036322">
    <property type="entry name" value="WD40_repeat_dom_sf"/>
</dbReference>
<feature type="domain" description="CAF1B/HIR1 beta-propeller" evidence="11">
    <location>
        <begin position="138"/>
        <end position="423"/>
    </location>
</feature>
<feature type="region of interest" description="Disordered" evidence="10">
    <location>
        <begin position="445"/>
        <end position="480"/>
    </location>
</feature>
<dbReference type="InterPro" id="IPR001680">
    <property type="entry name" value="WD40_rpt"/>
</dbReference>
<evidence type="ECO:0000256" key="10">
    <source>
        <dbReference type="SAM" id="MobiDB-lite"/>
    </source>
</evidence>
<evidence type="ECO:0000256" key="3">
    <source>
        <dbReference type="ARBA" id="ARBA00022574"/>
    </source>
</evidence>
<organism evidence="12">
    <name type="scientific">Sarcoptes scabiei</name>
    <name type="common">Itch mite</name>
    <name type="synonym">Acarus scabiei</name>
    <dbReference type="NCBI Taxonomy" id="52283"/>
    <lineage>
        <taxon>Eukaryota</taxon>
        <taxon>Metazoa</taxon>
        <taxon>Ecdysozoa</taxon>
        <taxon>Arthropoda</taxon>
        <taxon>Chelicerata</taxon>
        <taxon>Arachnida</taxon>
        <taxon>Acari</taxon>
        <taxon>Acariformes</taxon>
        <taxon>Sarcoptiformes</taxon>
        <taxon>Astigmata</taxon>
        <taxon>Psoroptidia</taxon>
        <taxon>Sarcoptoidea</taxon>
        <taxon>Sarcoptidae</taxon>
        <taxon>Sarcoptinae</taxon>
        <taxon>Sarcoptes</taxon>
    </lineage>
</organism>
<name>A0A834VAG3_SARSC</name>
<keyword evidence="6" id="KW-0156">Chromatin regulator</keyword>
<dbReference type="EMBL" id="WVUK01000066">
    <property type="protein sequence ID" value="KAF7488024.1"/>
    <property type="molecule type" value="Genomic_DNA"/>
</dbReference>
<dbReference type="SUPFAM" id="SSF50978">
    <property type="entry name" value="WD40 repeat-like"/>
    <property type="match status" value="1"/>
</dbReference>
<keyword evidence="5" id="KW-0227">DNA damage</keyword>
<keyword evidence="3 9" id="KW-0853">WD repeat</keyword>
<gene>
    <name evidence="12" type="ORF">SSS_1124</name>
</gene>
<feature type="repeat" description="WD" evidence="9">
    <location>
        <begin position="204"/>
        <end position="245"/>
    </location>
</feature>
<dbReference type="SMART" id="SM00320">
    <property type="entry name" value="WD40"/>
    <property type="match status" value="5"/>
</dbReference>
<evidence type="ECO:0000259" key="11">
    <source>
        <dbReference type="Pfam" id="PF24105"/>
    </source>
</evidence>
<feature type="domain" description="CAF1B/HIR1 beta-propeller" evidence="11">
    <location>
        <begin position="1"/>
        <end position="115"/>
    </location>
</feature>
<reference evidence="12" key="2">
    <citation type="submission" date="2020-01" db="EMBL/GenBank/DDBJ databases">
        <authorList>
            <person name="Korhonen P.K.K."/>
            <person name="Guangxu M.G."/>
            <person name="Wang T.W."/>
            <person name="Stroehlein A.J.S."/>
            <person name="Young N.D."/>
            <person name="Ang C.-S.A."/>
            <person name="Fernando D.W.F."/>
            <person name="Lu H.L."/>
            <person name="Taylor S.T."/>
            <person name="Ehtesham M.E.M."/>
            <person name="Najaraj S.H.N."/>
            <person name="Harsha G.H.G."/>
            <person name="Madugundu A.M."/>
            <person name="Renuse S.R."/>
            <person name="Holt D.H."/>
            <person name="Pandey A.P."/>
            <person name="Papenfuss A.P."/>
            <person name="Gasser R.B.G."/>
            <person name="Fischer K.F."/>
        </authorList>
    </citation>
    <scope>NUCLEOTIDE SEQUENCE</scope>
    <source>
        <strain evidence="12">SSS_KF_BRIS2020</strain>
    </source>
</reference>
<comment type="similarity">
    <text evidence="2">Belongs to the WD repeat HIR1 family.</text>
</comment>
<dbReference type="GO" id="GO:0006335">
    <property type="term" value="P:DNA replication-dependent chromatin assembly"/>
    <property type="evidence" value="ECO:0007669"/>
    <property type="project" value="InterPro"/>
</dbReference>
<keyword evidence="4" id="KW-0677">Repeat</keyword>
<dbReference type="GO" id="GO:0006281">
    <property type="term" value="P:DNA repair"/>
    <property type="evidence" value="ECO:0007669"/>
    <property type="project" value="UniProtKB-KW"/>
</dbReference>
<proteinExistence type="inferred from homology"/>
<feature type="compositionally biased region" description="Low complexity" evidence="10">
    <location>
        <begin position="445"/>
        <end position="463"/>
    </location>
</feature>
<dbReference type="PROSITE" id="PS50082">
    <property type="entry name" value="WD_REPEATS_2"/>
    <property type="match status" value="3"/>
</dbReference>
<dbReference type="InterPro" id="IPR055410">
    <property type="entry name" value="Beta-prop_CAF1B_HIR1"/>
</dbReference>
<feature type="compositionally biased region" description="Polar residues" evidence="10">
    <location>
        <begin position="543"/>
        <end position="552"/>
    </location>
</feature>
<dbReference type="Gene3D" id="2.130.10.10">
    <property type="entry name" value="YVTN repeat-like/Quinoprotein amine dehydrogenase"/>
    <property type="match status" value="2"/>
</dbReference>
<evidence type="ECO:0000256" key="7">
    <source>
        <dbReference type="ARBA" id="ARBA00023204"/>
    </source>
</evidence>
<reference evidence="13" key="3">
    <citation type="submission" date="2022-06" db="UniProtKB">
        <authorList>
            <consortium name="EnsemblMetazoa"/>
        </authorList>
    </citation>
    <scope>IDENTIFICATION</scope>
</reference>
<dbReference type="PANTHER" id="PTHR15271:SF4">
    <property type="entry name" value="CHROMATIN ASSEMBLY FACTOR 1 SUBUNIT B"/>
    <property type="match status" value="1"/>
</dbReference>
<evidence type="ECO:0000256" key="9">
    <source>
        <dbReference type="PROSITE-ProRule" id="PRU00221"/>
    </source>
</evidence>
<evidence type="ECO:0000313" key="14">
    <source>
        <dbReference type="Proteomes" id="UP000070412"/>
    </source>
</evidence>
<feature type="repeat" description="WD" evidence="9">
    <location>
        <begin position="70"/>
        <end position="113"/>
    </location>
</feature>
<feature type="region of interest" description="Disordered" evidence="10">
    <location>
        <begin position="494"/>
        <end position="585"/>
    </location>
</feature>
<evidence type="ECO:0000256" key="5">
    <source>
        <dbReference type="ARBA" id="ARBA00022763"/>
    </source>
</evidence>
<dbReference type="EnsemblMetazoa" id="SSS_1124s_mrna">
    <property type="protein sequence ID" value="KAF7488024.1"/>
    <property type="gene ID" value="SSS_1124"/>
</dbReference>
<protein>
    <submittedName>
        <fullName evidence="12">Chromatin assembly factor 1 subunit B</fullName>
    </submittedName>
</protein>
<dbReference type="PROSITE" id="PS00678">
    <property type="entry name" value="WD_REPEATS_1"/>
    <property type="match status" value="1"/>
</dbReference>
<keyword evidence="8" id="KW-0539">Nucleus</keyword>
<dbReference type="AlphaFoldDB" id="A0A834VAG3"/>